<evidence type="ECO:0000313" key="2">
    <source>
        <dbReference type="Proteomes" id="UP000324222"/>
    </source>
</evidence>
<dbReference type="Proteomes" id="UP000324222">
    <property type="component" value="Unassembled WGS sequence"/>
</dbReference>
<comment type="caution">
    <text evidence="1">The sequence shown here is derived from an EMBL/GenBank/DDBJ whole genome shotgun (WGS) entry which is preliminary data.</text>
</comment>
<protein>
    <submittedName>
        <fullName evidence="1">Uncharacterized protein</fullName>
    </submittedName>
</protein>
<reference evidence="1 2" key="1">
    <citation type="submission" date="2019-05" db="EMBL/GenBank/DDBJ databases">
        <title>Another draft genome of Portunus trituberculatus and its Hox gene families provides insights of decapod evolution.</title>
        <authorList>
            <person name="Jeong J.-H."/>
            <person name="Song I."/>
            <person name="Kim S."/>
            <person name="Choi T."/>
            <person name="Kim D."/>
            <person name="Ryu S."/>
            <person name="Kim W."/>
        </authorList>
    </citation>
    <scope>NUCLEOTIDE SEQUENCE [LARGE SCALE GENOMIC DNA]</scope>
    <source>
        <tissue evidence="1">Muscle</tissue>
    </source>
</reference>
<dbReference type="AlphaFoldDB" id="A0A5B7FS55"/>
<dbReference type="EMBL" id="VSRR010007613">
    <property type="protein sequence ID" value="MPC47204.1"/>
    <property type="molecule type" value="Genomic_DNA"/>
</dbReference>
<sequence>MNYETEVKSKAGRKYMNSREFQSLPTNEKFTIGLEYPAFPTRLLLPPHVSSPTPEVDWFRRSWLLILVSGRTASLQ</sequence>
<gene>
    <name evidence="1" type="ORF">E2C01_040942</name>
</gene>
<proteinExistence type="predicted"/>
<keyword evidence="2" id="KW-1185">Reference proteome</keyword>
<accession>A0A5B7FS55</accession>
<name>A0A5B7FS55_PORTR</name>
<evidence type="ECO:0000313" key="1">
    <source>
        <dbReference type="EMBL" id="MPC47204.1"/>
    </source>
</evidence>
<organism evidence="1 2">
    <name type="scientific">Portunus trituberculatus</name>
    <name type="common">Swimming crab</name>
    <name type="synonym">Neptunus trituberculatus</name>
    <dbReference type="NCBI Taxonomy" id="210409"/>
    <lineage>
        <taxon>Eukaryota</taxon>
        <taxon>Metazoa</taxon>
        <taxon>Ecdysozoa</taxon>
        <taxon>Arthropoda</taxon>
        <taxon>Crustacea</taxon>
        <taxon>Multicrustacea</taxon>
        <taxon>Malacostraca</taxon>
        <taxon>Eumalacostraca</taxon>
        <taxon>Eucarida</taxon>
        <taxon>Decapoda</taxon>
        <taxon>Pleocyemata</taxon>
        <taxon>Brachyura</taxon>
        <taxon>Eubrachyura</taxon>
        <taxon>Portunoidea</taxon>
        <taxon>Portunidae</taxon>
        <taxon>Portuninae</taxon>
        <taxon>Portunus</taxon>
    </lineage>
</organism>